<gene>
    <name evidence="5" type="ORF">CfE428DRAFT_1314</name>
</gene>
<reference evidence="5 6" key="1">
    <citation type="journal article" date="2011" name="J. Bacteriol.">
        <title>Genome sequence of Chthoniobacter flavus Ellin428, an aerobic heterotrophic soil bacterium.</title>
        <authorList>
            <person name="Kant R."/>
            <person name="van Passel M.W."/>
            <person name="Palva A."/>
            <person name="Lucas S."/>
            <person name="Lapidus A."/>
            <person name="Glavina Del Rio T."/>
            <person name="Dalin E."/>
            <person name="Tice H."/>
            <person name="Bruce D."/>
            <person name="Goodwin L."/>
            <person name="Pitluck S."/>
            <person name="Larimer F.W."/>
            <person name="Land M.L."/>
            <person name="Hauser L."/>
            <person name="Sangwan P."/>
            <person name="de Vos W.M."/>
            <person name="Janssen P.H."/>
            <person name="Smidt H."/>
        </authorList>
    </citation>
    <scope>NUCLEOTIDE SEQUENCE [LARGE SCALE GENOMIC DNA]</scope>
    <source>
        <strain evidence="5 6">Ellin428</strain>
    </source>
</reference>
<evidence type="ECO:0000256" key="2">
    <source>
        <dbReference type="ARBA" id="ARBA00022898"/>
    </source>
</evidence>
<keyword evidence="6" id="KW-1185">Reference proteome</keyword>
<dbReference type="PRINTS" id="PR01179">
    <property type="entry name" value="ODADCRBXLASE"/>
</dbReference>
<dbReference type="PRINTS" id="PR01182">
    <property type="entry name" value="ORNDCRBXLASE"/>
</dbReference>
<evidence type="ECO:0000256" key="3">
    <source>
        <dbReference type="PIRSR" id="PIRSR600183-50"/>
    </source>
</evidence>
<name>B4CXM3_9BACT</name>
<dbReference type="AlphaFoldDB" id="B4CXM3"/>
<dbReference type="InterPro" id="IPR022644">
    <property type="entry name" value="De-COase2_N"/>
</dbReference>
<keyword evidence="2 3" id="KW-0663">Pyridoxal phosphate</keyword>
<dbReference type="Pfam" id="PF02784">
    <property type="entry name" value="Orn_Arg_deC_N"/>
    <property type="match status" value="1"/>
</dbReference>
<dbReference type="InterPro" id="IPR029066">
    <property type="entry name" value="PLP-binding_barrel"/>
</dbReference>
<dbReference type="GO" id="GO:0008836">
    <property type="term" value="F:diaminopimelate decarboxylase activity"/>
    <property type="evidence" value="ECO:0007669"/>
    <property type="project" value="TreeGrafter"/>
</dbReference>
<dbReference type="InterPro" id="IPR000183">
    <property type="entry name" value="Orn/DAP/Arg_de-COase"/>
</dbReference>
<dbReference type="GO" id="GO:0006596">
    <property type="term" value="P:polyamine biosynthetic process"/>
    <property type="evidence" value="ECO:0007669"/>
    <property type="project" value="InterPro"/>
</dbReference>
<feature type="active site" description="Proton donor" evidence="3">
    <location>
        <position position="342"/>
    </location>
</feature>
<sequence>MRKKCEAFWQRWAAEPGNLSATLETPRYFYSGELLTLAWHALHSSLPADAQLLYSLKANPHPTIVRYFAEHGALFDVASRGEMELLLATQGSLQRAVWISPCKREADYLWAVQHGLGASVIDSREEIGTVRRVAATQPDTMPSYLLRVQRRAASAGTSLWADSQFGVTLDEAIEFTHTLRRDGIQIAGLHGYFASNLFAEQEIAQNTQDLMAQALTWQASTGTSMRVLDVGGGFGWPLGVEDGELSLPRLRDCLAPLAAEFSPGTALWFESGRFLTAGAGVLVLTVMSVKERPGTTSVVLDGGMNIFGLPSMRLGFRPLTVILLAREWAGPLQPHTLFGPLCTPGDKFCEKVLLPPLKAGDRLAILHAGAYGATAGRSSFLSFPDAHETVLAG</sequence>
<dbReference type="InParanoid" id="B4CXM3"/>
<dbReference type="EMBL" id="ABVL01000003">
    <property type="protein sequence ID" value="EDY21021.1"/>
    <property type="molecule type" value="Genomic_DNA"/>
</dbReference>
<dbReference type="Gene3D" id="2.40.37.10">
    <property type="entry name" value="Lyase, Ornithine Decarboxylase, Chain A, domain 1"/>
    <property type="match status" value="1"/>
</dbReference>
<dbReference type="SUPFAM" id="SSF50621">
    <property type="entry name" value="Alanine racemase C-terminal domain-like"/>
    <property type="match status" value="1"/>
</dbReference>
<feature type="domain" description="Orn/DAP/Arg decarboxylase 2 N-terminal" evidence="4">
    <location>
        <begin position="39"/>
        <end position="277"/>
    </location>
</feature>
<evidence type="ECO:0000259" key="4">
    <source>
        <dbReference type="Pfam" id="PF02784"/>
    </source>
</evidence>
<dbReference type="SUPFAM" id="SSF51419">
    <property type="entry name" value="PLP-binding barrel"/>
    <property type="match status" value="1"/>
</dbReference>
<evidence type="ECO:0000256" key="1">
    <source>
        <dbReference type="ARBA" id="ARBA00001933"/>
    </source>
</evidence>
<dbReference type="InterPro" id="IPR002433">
    <property type="entry name" value="Orn_de-COase"/>
</dbReference>
<protein>
    <submittedName>
        <fullName evidence="5">Orn/DAP/Arg decarboxylase 2</fullName>
    </submittedName>
</protein>
<proteinExistence type="predicted"/>
<comment type="cofactor">
    <cofactor evidence="1 3">
        <name>pyridoxal 5'-phosphate</name>
        <dbReference type="ChEBI" id="CHEBI:597326"/>
    </cofactor>
</comment>
<dbReference type="GO" id="GO:0009089">
    <property type="term" value="P:lysine biosynthetic process via diaminopimelate"/>
    <property type="evidence" value="ECO:0007669"/>
    <property type="project" value="TreeGrafter"/>
</dbReference>
<accession>B4CXM3</accession>
<dbReference type="STRING" id="497964.CfE428DRAFT_1314"/>
<dbReference type="PANTHER" id="PTHR43727:SF2">
    <property type="entry name" value="GROUP IV DECARBOXYLASE"/>
    <property type="match status" value="1"/>
</dbReference>
<dbReference type="eggNOG" id="COG0019">
    <property type="taxonomic scope" value="Bacteria"/>
</dbReference>
<dbReference type="InterPro" id="IPR009006">
    <property type="entry name" value="Ala_racemase/Decarboxylase_C"/>
</dbReference>
<comment type="caution">
    <text evidence="5">The sequence shown here is derived from an EMBL/GenBank/DDBJ whole genome shotgun (WGS) entry which is preliminary data.</text>
</comment>
<dbReference type="Proteomes" id="UP000005824">
    <property type="component" value="Unassembled WGS sequence"/>
</dbReference>
<dbReference type="PANTHER" id="PTHR43727">
    <property type="entry name" value="DIAMINOPIMELATE DECARBOXYLASE"/>
    <property type="match status" value="1"/>
</dbReference>
<dbReference type="Gene3D" id="3.20.20.10">
    <property type="entry name" value="Alanine racemase"/>
    <property type="match status" value="1"/>
</dbReference>
<evidence type="ECO:0000313" key="5">
    <source>
        <dbReference type="EMBL" id="EDY21021.1"/>
    </source>
</evidence>
<organism evidence="5 6">
    <name type="scientific">Chthoniobacter flavus Ellin428</name>
    <dbReference type="NCBI Taxonomy" id="497964"/>
    <lineage>
        <taxon>Bacteria</taxon>
        <taxon>Pseudomonadati</taxon>
        <taxon>Verrucomicrobiota</taxon>
        <taxon>Spartobacteria</taxon>
        <taxon>Chthoniobacterales</taxon>
        <taxon>Chthoniobacteraceae</taxon>
        <taxon>Chthoniobacter</taxon>
    </lineage>
</organism>
<evidence type="ECO:0000313" key="6">
    <source>
        <dbReference type="Proteomes" id="UP000005824"/>
    </source>
</evidence>
<feature type="modified residue" description="N6-(pyridoxal phosphate)lysine" evidence="3">
    <location>
        <position position="57"/>
    </location>
</feature>